<protein>
    <submittedName>
        <fullName evidence="1">Four helix bundle protein</fullName>
    </submittedName>
</protein>
<sequence length="127" mass="14499">MFLQLNHQKLHAYTLSRLLVKECYIVVKRFPPDERFALIQQIKRASLSVCLNIAEGASRKSEQERKRFYEIARGSIVEIDAAFDLANDLGYCSETDVTNLSPLMKQTFAILSKLITMDTGSPNFRNP</sequence>
<dbReference type="Pfam" id="PF05635">
    <property type="entry name" value="23S_rRNA_IVP"/>
    <property type="match status" value="1"/>
</dbReference>
<dbReference type="PANTHER" id="PTHR38471:SF2">
    <property type="entry name" value="FOUR HELIX BUNDLE PROTEIN"/>
    <property type="match status" value="1"/>
</dbReference>
<dbReference type="CDD" id="cd16377">
    <property type="entry name" value="23S_rRNA_IVP_like"/>
    <property type="match status" value="1"/>
</dbReference>
<proteinExistence type="predicted"/>
<dbReference type="NCBIfam" id="TIGR02436">
    <property type="entry name" value="four helix bundle protein"/>
    <property type="match status" value="1"/>
</dbReference>
<evidence type="ECO:0000313" key="1">
    <source>
        <dbReference type="EMBL" id="MBV4358123.1"/>
    </source>
</evidence>
<reference evidence="1" key="1">
    <citation type="submission" date="2021-06" db="EMBL/GenBank/DDBJ databases">
        <authorList>
            <person name="Huq M.A."/>
        </authorList>
    </citation>
    <scope>NUCLEOTIDE SEQUENCE</scope>
    <source>
        <strain evidence="1">MAH-26</strain>
    </source>
</reference>
<comment type="caution">
    <text evidence="1">The sequence shown here is derived from an EMBL/GenBank/DDBJ whole genome shotgun (WGS) entry which is preliminary data.</text>
</comment>
<dbReference type="PANTHER" id="PTHR38471">
    <property type="entry name" value="FOUR HELIX BUNDLE PROTEIN"/>
    <property type="match status" value="1"/>
</dbReference>
<dbReference type="RefSeq" id="WP_217791805.1">
    <property type="nucleotide sequence ID" value="NZ_JAHSPG010000009.1"/>
</dbReference>
<evidence type="ECO:0000313" key="2">
    <source>
        <dbReference type="Proteomes" id="UP000812270"/>
    </source>
</evidence>
<dbReference type="InterPro" id="IPR012657">
    <property type="entry name" value="23S_rRNA-intervening_sequence"/>
</dbReference>
<gene>
    <name evidence="1" type="ORF">KTO63_13240</name>
</gene>
<dbReference type="Proteomes" id="UP000812270">
    <property type="component" value="Unassembled WGS sequence"/>
</dbReference>
<organism evidence="1 2">
    <name type="scientific">Pinibacter aurantiacus</name>
    <dbReference type="NCBI Taxonomy" id="2851599"/>
    <lineage>
        <taxon>Bacteria</taxon>
        <taxon>Pseudomonadati</taxon>
        <taxon>Bacteroidota</taxon>
        <taxon>Chitinophagia</taxon>
        <taxon>Chitinophagales</taxon>
        <taxon>Chitinophagaceae</taxon>
        <taxon>Pinibacter</taxon>
    </lineage>
</organism>
<dbReference type="EMBL" id="JAHSPG010000009">
    <property type="protein sequence ID" value="MBV4358123.1"/>
    <property type="molecule type" value="Genomic_DNA"/>
</dbReference>
<name>A0A9E2SAZ3_9BACT</name>
<keyword evidence="2" id="KW-1185">Reference proteome</keyword>
<dbReference type="AlphaFoldDB" id="A0A9E2SAZ3"/>
<accession>A0A9E2SAZ3</accession>